<dbReference type="EMBL" id="LGKO01000002">
    <property type="protein sequence ID" value="KPL84607.1"/>
    <property type="molecule type" value="Genomic_DNA"/>
</dbReference>
<evidence type="ECO:0000259" key="15">
    <source>
        <dbReference type="Pfam" id="PF00224"/>
    </source>
</evidence>
<feature type="domain" description="Pyruvate kinase C-terminal" evidence="16">
    <location>
        <begin position="367"/>
        <end position="470"/>
    </location>
</feature>
<comment type="catalytic activity">
    <reaction evidence="14">
        <text>pyruvate + ATP = phosphoenolpyruvate + ADP + H(+)</text>
        <dbReference type="Rhea" id="RHEA:18157"/>
        <dbReference type="ChEBI" id="CHEBI:15361"/>
        <dbReference type="ChEBI" id="CHEBI:15378"/>
        <dbReference type="ChEBI" id="CHEBI:30616"/>
        <dbReference type="ChEBI" id="CHEBI:58702"/>
        <dbReference type="ChEBI" id="CHEBI:456216"/>
        <dbReference type="EC" id="2.7.1.40"/>
    </reaction>
</comment>
<comment type="caution">
    <text evidence="17">The sequence shown here is derived from an EMBL/GenBank/DDBJ whole genome shotgun (WGS) entry which is preliminary data.</text>
</comment>
<comment type="pathway">
    <text evidence="2 14">Carbohydrate degradation; glycolysis; pyruvate from D-glyceraldehyde 3-phosphate: step 5/5.</text>
</comment>
<dbReference type="InterPro" id="IPR015806">
    <property type="entry name" value="Pyrv_Knase_insert_dom_sf"/>
</dbReference>
<dbReference type="SUPFAM" id="SSF50800">
    <property type="entry name" value="PK beta-barrel domain-like"/>
    <property type="match status" value="1"/>
</dbReference>
<evidence type="ECO:0000256" key="5">
    <source>
        <dbReference type="ARBA" id="ARBA00022679"/>
    </source>
</evidence>
<dbReference type="InterPro" id="IPR015813">
    <property type="entry name" value="Pyrv/PenolPyrv_kinase-like_dom"/>
</dbReference>
<dbReference type="Proteomes" id="UP000050544">
    <property type="component" value="Unassembled WGS sequence"/>
</dbReference>
<dbReference type="InterPro" id="IPR040442">
    <property type="entry name" value="Pyrv_kinase-like_dom_sf"/>
</dbReference>
<comment type="similarity">
    <text evidence="3 14">Belongs to the pyruvate kinase family.</text>
</comment>
<keyword evidence="11 14" id="KW-0324">Glycolysis</keyword>
<comment type="cofactor">
    <cofactor evidence="1">
        <name>K(+)</name>
        <dbReference type="ChEBI" id="CHEBI:29103"/>
    </cofactor>
</comment>
<keyword evidence="8 14" id="KW-0418">Kinase</keyword>
<feature type="domain" description="Pyruvate kinase barrel" evidence="15">
    <location>
        <begin position="3"/>
        <end position="333"/>
    </location>
</feature>
<dbReference type="SUPFAM" id="SSF52935">
    <property type="entry name" value="PK C-terminal domain-like"/>
    <property type="match status" value="1"/>
</dbReference>
<keyword evidence="9" id="KW-0067">ATP-binding</keyword>
<gene>
    <name evidence="17" type="ORF">SE15_05990</name>
</gene>
<evidence type="ECO:0000313" key="17">
    <source>
        <dbReference type="EMBL" id="KPL84607.1"/>
    </source>
</evidence>
<dbReference type="InterPro" id="IPR011037">
    <property type="entry name" value="Pyrv_Knase-like_insert_dom_sf"/>
</dbReference>
<keyword evidence="7" id="KW-0547">Nucleotide-binding</keyword>
<keyword evidence="5 14" id="KW-0808">Transferase</keyword>
<keyword evidence="6" id="KW-0479">Metal-binding</keyword>
<dbReference type="NCBIfam" id="TIGR01064">
    <property type="entry name" value="pyruv_kin"/>
    <property type="match status" value="1"/>
</dbReference>
<evidence type="ECO:0000313" key="18">
    <source>
        <dbReference type="Proteomes" id="UP000050544"/>
    </source>
</evidence>
<accession>A0A0P6XM97</accession>
<protein>
    <recommendedName>
        <fullName evidence="4 13">Pyruvate kinase</fullName>
        <ecNumber evidence="4 13">2.7.1.40</ecNumber>
    </recommendedName>
</protein>
<evidence type="ECO:0000256" key="9">
    <source>
        <dbReference type="ARBA" id="ARBA00022840"/>
    </source>
</evidence>
<proteinExistence type="inferred from homology"/>
<evidence type="ECO:0000256" key="10">
    <source>
        <dbReference type="ARBA" id="ARBA00022842"/>
    </source>
</evidence>
<dbReference type="NCBIfam" id="NF004978">
    <property type="entry name" value="PRK06354.1"/>
    <property type="match status" value="1"/>
</dbReference>
<evidence type="ECO:0000256" key="3">
    <source>
        <dbReference type="ARBA" id="ARBA00008663"/>
    </source>
</evidence>
<dbReference type="GO" id="GO:0000287">
    <property type="term" value="F:magnesium ion binding"/>
    <property type="evidence" value="ECO:0007669"/>
    <property type="project" value="UniProtKB-UniRule"/>
</dbReference>
<keyword evidence="18" id="KW-1185">Reference proteome</keyword>
<dbReference type="PANTHER" id="PTHR11817">
    <property type="entry name" value="PYRUVATE KINASE"/>
    <property type="match status" value="1"/>
</dbReference>
<evidence type="ECO:0000256" key="8">
    <source>
        <dbReference type="ARBA" id="ARBA00022777"/>
    </source>
</evidence>
<evidence type="ECO:0000256" key="2">
    <source>
        <dbReference type="ARBA" id="ARBA00004997"/>
    </source>
</evidence>
<keyword evidence="12" id="KW-0670">Pyruvate</keyword>
<evidence type="ECO:0000256" key="4">
    <source>
        <dbReference type="ARBA" id="ARBA00012142"/>
    </source>
</evidence>
<dbReference type="Gene3D" id="3.20.20.60">
    <property type="entry name" value="Phosphoenolpyruvate-binding domains"/>
    <property type="match status" value="1"/>
</dbReference>
<evidence type="ECO:0000256" key="7">
    <source>
        <dbReference type="ARBA" id="ARBA00022741"/>
    </source>
</evidence>
<dbReference type="Pfam" id="PF00224">
    <property type="entry name" value="PK"/>
    <property type="match status" value="1"/>
</dbReference>
<dbReference type="GO" id="GO:0030955">
    <property type="term" value="F:potassium ion binding"/>
    <property type="evidence" value="ECO:0007669"/>
    <property type="project" value="UniProtKB-UniRule"/>
</dbReference>
<evidence type="ECO:0000256" key="13">
    <source>
        <dbReference type="NCBIfam" id="TIGR01064"/>
    </source>
</evidence>
<dbReference type="EC" id="2.7.1.40" evidence="4 13"/>
<reference evidence="17 18" key="1">
    <citation type="submission" date="2015-07" db="EMBL/GenBank/DDBJ databases">
        <title>Whole genome sequence of Thermanaerothrix daxensis DSM 23592.</title>
        <authorList>
            <person name="Hemp J."/>
            <person name="Ward L.M."/>
            <person name="Pace L.A."/>
            <person name="Fischer W.W."/>
        </authorList>
    </citation>
    <scope>NUCLEOTIDE SEQUENCE [LARGE SCALE GENOMIC DNA]</scope>
    <source>
        <strain evidence="17 18">GNS-1</strain>
    </source>
</reference>
<dbReference type="Gene3D" id="3.40.1380.20">
    <property type="entry name" value="Pyruvate kinase, C-terminal domain"/>
    <property type="match status" value="1"/>
</dbReference>
<dbReference type="GO" id="GO:0016301">
    <property type="term" value="F:kinase activity"/>
    <property type="evidence" value="ECO:0007669"/>
    <property type="project" value="UniProtKB-KW"/>
</dbReference>
<evidence type="ECO:0000259" key="16">
    <source>
        <dbReference type="Pfam" id="PF02887"/>
    </source>
</evidence>
<dbReference type="FunFam" id="2.40.33.10:FF:000001">
    <property type="entry name" value="Pyruvate kinase"/>
    <property type="match status" value="1"/>
</dbReference>
<organism evidence="17 18">
    <name type="scientific">Thermanaerothrix daxensis</name>
    <dbReference type="NCBI Taxonomy" id="869279"/>
    <lineage>
        <taxon>Bacteria</taxon>
        <taxon>Bacillati</taxon>
        <taxon>Chloroflexota</taxon>
        <taxon>Anaerolineae</taxon>
        <taxon>Anaerolineales</taxon>
        <taxon>Anaerolineaceae</taxon>
        <taxon>Thermanaerothrix</taxon>
    </lineage>
</organism>
<evidence type="ECO:0000256" key="1">
    <source>
        <dbReference type="ARBA" id="ARBA00001958"/>
    </source>
</evidence>
<dbReference type="PRINTS" id="PR01050">
    <property type="entry name" value="PYRUVTKNASE"/>
</dbReference>
<dbReference type="STRING" id="869279.SE15_05990"/>
<dbReference type="InterPro" id="IPR036918">
    <property type="entry name" value="Pyrv_Knase_C_sf"/>
</dbReference>
<sequence length="493" mass="53631">MERRAKIVGTIGPASENETTLRCLIEAGLDVARLNFSHGTHEEHAARIATIRKISQELDKPVTILQDLQGPKMRVGNLPKEGIPLTVGEKILLAPSEQLRDSAHQFGERTLVPMEVPNLARAVKKGNRILLDDGHLELEVLDVKDGIIEAQVVLGGILYPHKGVNLPGVSLGIPCFTEKDRADLEFGLQAGVDVVAISFVHTAEDVETVRNAIRELAPEKSDTPIIAKLERPQAIENLHEIIHMADGVMVARGDLGVETSPSTVPIIQKRIIDMANRHAKYVITATQMLDSMISNPRPTRAEASDVANAIFDGTDAVMLSGETASGKYPVESVKMMDSIIREAEANAKTWGHYATSPVDASEENAFAITRAARELAHDRKAAGIAVFTQTGKTALLMSKSRPEVPILAFTPEERTYRRLGMYWGVTPFLVPFASTVEGMILSLEAAILSATTIKPGQQVVVITGFPVGLRRPPNFALLYTIGEWGSIRSHPQV</sequence>
<dbReference type="Gene3D" id="2.40.33.10">
    <property type="entry name" value="PK beta-barrel domain-like"/>
    <property type="match status" value="1"/>
</dbReference>
<dbReference type="InterPro" id="IPR015793">
    <property type="entry name" value="Pyrv_Knase_brl"/>
</dbReference>
<dbReference type="GO" id="GO:0005524">
    <property type="term" value="F:ATP binding"/>
    <property type="evidence" value="ECO:0007669"/>
    <property type="project" value="UniProtKB-KW"/>
</dbReference>
<name>A0A0P6XM97_9CHLR</name>
<evidence type="ECO:0000256" key="6">
    <source>
        <dbReference type="ARBA" id="ARBA00022723"/>
    </source>
</evidence>
<dbReference type="SUPFAM" id="SSF51621">
    <property type="entry name" value="Phosphoenolpyruvate/pyruvate domain"/>
    <property type="match status" value="1"/>
</dbReference>
<dbReference type="RefSeq" id="WP_054521157.1">
    <property type="nucleotide sequence ID" value="NZ_LGKO01000002.1"/>
</dbReference>
<dbReference type="OrthoDB" id="9812123at2"/>
<dbReference type="AlphaFoldDB" id="A0A0P6XM97"/>
<dbReference type="UniPathway" id="UPA00109">
    <property type="reaction ID" value="UER00188"/>
</dbReference>
<evidence type="ECO:0000256" key="12">
    <source>
        <dbReference type="ARBA" id="ARBA00023317"/>
    </source>
</evidence>
<evidence type="ECO:0000256" key="11">
    <source>
        <dbReference type="ARBA" id="ARBA00023152"/>
    </source>
</evidence>
<dbReference type="GO" id="GO:0004743">
    <property type="term" value="F:pyruvate kinase activity"/>
    <property type="evidence" value="ECO:0007669"/>
    <property type="project" value="UniProtKB-UniRule"/>
</dbReference>
<dbReference type="Pfam" id="PF02887">
    <property type="entry name" value="PK_C"/>
    <property type="match status" value="1"/>
</dbReference>
<dbReference type="PATRIC" id="fig|869279.4.peg.1204"/>
<evidence type="ECO:0000256" key="14">
    <source>
        <dbReference type="RuleBase" id="RU000504"/>
    </source>
</evidence>
<dbReference type="InterPro" id="IPR015795">
    <property type="entry name" value="Pyrv_Knase_C"/>
</dbReference>
<dbReference type="NCBIfam" id="NF004491">
    <property type="entry name" value="PRK05826.1"/>
    <property type="match status" value="1"/>
</dbReference>
<dbReference type="InterPro" id="IPR001697">
    <property type="entry name" value="Pyr_Knase"/>
</dbReference>
<keyword evidence="10 14" id="KW-0460">Magnesium</keyword>